<dbReference type="InterPro" id="IPR018114">
    <property type="entry name" value="TRYPSIN_HIS"/>
</dbReference>
<reference evidence="7 8" key="1">
    <citation type="journal article" date="2022" name="Nat. Ecol. Evol.">
        <title>A masculinizing supergene underlies an exaggerated male reproductive morph in a spider.</title>
        <authorList>
            <person name="Hendrickx F."/>
            <person name="De Corte Z."/>
            <person name="Sonet G."/>
            <person name="Van Belleghem S.M."/>
            <person name="Kostlbacher S."/>
            <person name="Vangestel C."/>
        </authorList>
    </citation>
    <scope>NUCLEOTIDE SEQUENCE [LARGE SCALE GENOMIC DNA]</scope>
    <source>
        <strain evidence="7">W744_W776</strain>
    </source>
</reference>
<dbReference type="AlphaFoldDB" id="A0AAV6VYP8"/>
<dbReference type="Proteomes" id="UP000827092">
    <property type="component" value="Unassembled WGS sequence"/>
</dbReference>
<keyword evidence="8" id="KW-1185">Reference proteome</keyword>
<dbReference type="PANTHER" id="PTHR24258:SF140">
    <property type="entry name" value="BCDNA.GH08420-RELATED"/>
    <property type="match status" value="1"/>
</dbReference>
<dbReference type="Gene3D" id="2.40.10.10">
    <property type="entry name" value="Trypsin-like serine proteases"/>
    <property type="match status" value="1"/>
</dbReference>
<keyword evidence="2" id="KW-0378">Hydrolase</keyword>
<evidence type="ECO:0000256" key="4">
    <source>
        <dbReference type="ARBA" id="ARBA00023157"/>
    </source>
</evidence>
<evidence type="ECO:0000256" key="2">
    <source>
        <dbReference type="ARBA" id="ARBA00022801"/>
    </source>
</evidence>
<dbReference type="Pfam" id="PF00089">
    <property type="entry name" value="Trypsin"/>
    <property type="match status" value="1"/>
</dbReference>
<evidence type="ECO:0000256" key="1">
    <source>
        <dbReference type="ARBA" id="ARBA00022670"/>
    </source>
</evidence>
<dbReference type="PROSITE" id="PS50240">
    <property type="entry name" value="TRYPSIN_DOM"/>
    <property type="match status" value="1"/>
</dbReference>
<dbReference type="PRINTS" id="PR00722">
    <property type="entry name" value="CHYMOTRYPSIN"/>
</dbReference>
<proteinExistence type="predicted"/>
<keyword evidence="3" id="KW-0720">Serine protease</keyword>
<evidence type="ECO:0000313" key="7">
    <source>
        <dbReference type="EMBL" id="KAG8200957.1"/>
    </source>
</evidence>
<dbReference type="SMART" id="SM00020">
    <property type="entry name" value="Tryp_SPc"/>
    <property type="match status" value="1"/>
</dbReference>
<gene>
    <name evidence="7" type="ORF">JTE90_020594</name>
</gene>
<evidence type="ECO:0000259" key="6">
    <source>
        <dbReference type="PROSITE" id="PS50240"/>
    </source>
</evidence>
<evidence type="ECO:0000313" key="8">
    <source>
        <dbReference type="Proteomes" id="UP000827092"/>
    </source>
</evidence>
<dbReference type="GO" id="GO:0006508">
    <property type="term" value="P:proteolysis"/>
    <property type="evidence" value="ECO:0007669"/>
    <property type="project" value="UniProtKB-KW"/>
</dbReference>
<keyword evidence="1" id="KW-0645">Protease</keyword>
<dbReference type="CDD" id="cd00190">
    <property type="entry name" value="Tryp_SPc"/>
    <property type="match status" value="1"/>
</dbReference>
<dbReference type="GO" id="GO:0004252">
    <property type="term" value="F:serine-type endopeptidase activity"/>
    <property type="evidence" value="ECO:0007669"/>
    <property type="project" value="InterPro"/>
</dbReference>
<dbReference type="InterPro" id="IPR040479">
    <property type="entry name" value="CLIP_SPH_mas"/>
</dbReference>
<sequence length="790" mass="86438">MGWLPGFVFGLLVLRTCASVDSTTTADQHSDHALKCPGVCRDEHACHTTLNETDCEHGTVCCIDHFEDITTTEFADFDFSTEGTVDTASEAEESDSTFIYSTEGPEENDGYTYVYEDENGQVVAEPSEEQVDVSEKCPGACIPTHTAETCDYVVATDSVCEEGLTCCLTESDLANSNDQYAYEVDESGIVERDAEYDSSEDSCPGTCVHPSHAMFCEEILPQFSCPLNSKCCLRRSVERSIPDDVVECTGQCLPSNMYGYCFPPNELLLGASTCGRGTACCMSQNDKQNSPPSIRRMQFPNFPRTEFVPDPSRVVLGHLAIDEAGTVYKVSTNGQIFPLPRLTTANHARGRYTKITSYPRLDGEIAIYSDAAGGLYQQFFPRQSIMSDAPANPQSPRSPLVRQPVYQFESQTSDHAANFKESSATTNSEDEVLQDIILPDDDDEAPVTTNTPVVHDEKNSRPPCPGSCMSFFLRFTCFRGYATYDGFTCPGRSVCCARLKDIEDHEQYLKSLSPYFNVPPTNRDSNLPRCGIKGRRDTPRVIGGKDSLPGEWCWQVAIINVQNQYICGGALIDNSWVLTAAHCVVGPMKENQALFVRVGVTDLKSPEDNSRGKTIRVLSTFVHHNFNSMNLDNNIALLRLQKPVQLNSGVCVICLPTSGQMPKDDSKCTVTGYGFVSKDGDMSLKIREAQIPIIDDMECMANVTEALTNPFILPSSSFCAGGKGQQDACQGDAGGALACEVGGYHELVGLVSWGLGCGRNDVPSIYIKVPSFMGWINQIISSSSFLMSLN</sequence>
<dbReference type="Pfam" id="PF18398">
    <property type="entry name" value="CLIP_SPH_mas"/>
    <property type="match status" value="4"/>
</dbReference>
<dbReference type="InterPro" id="IPR009003">
    <property type="entry name" value="Peptidase_S1_PA"/>
</dbReference>
<dbReference type="EMBL" id="JAFNEN010000011">
    <property type="protein sequence ID" value="KAG8200957.1"/>
    <property type="molecule type" value="Genomic_DNA"/>
</dbReference>
<dbReference type="PROSITE" id="PS00134">
    <property type="entry name" value="TRYPSIN_HIS"/>
    <property type="match status" value="1"/>
</dbReference>
<dbReference type="PANTHER" id="PTHR24258">
    <property type="entry name" value="SERINE PROTEASE-RELATED"/>
    <property type="match status" value="1"/>
</dbReference>
<comment type="caution">
    <text evidence="7">The sequence shown here is derived from an EMBL/GenBank/DDBJ whole genome shotgun (WGS) entry which is preliminary data.</text>
</comment>
<evidence type="ECO:0000256" key="5">
    <source>
        <dbReference type="SAM" id="SignalP"/>
    </source>
</evidence>
<accession>A0AAV6VYP8</accession>
<name>A0AAV6VYP8_9ARAC</name>
<feature type="chain" id="PRO_5043406306" description="Peptidase S1 domain-containing protein" evidence="5">
    <location>
        <begin position="19"/>
        <end position="790"/>
    </location>
</feature>
<protein>
    <recommendedName>
        <fullName evidence="6">Peptidase S1 domain-containing protein</fullName>
    </recommendedName>
</protein>
<feature type="signal peptide" evidence="5">
    <location>
        <begin position="1"/>
        <end position="18"/>
    </location>
</feature>
<dbReference type="InterPro" id="IPR043504">
    <property type="entry name" value="Peptidase_S1_PA_chymotrypsin"/>
</dbReference>
<dbReference type="SUPFAM" id="SSF50494">
    <property type="entry name" value="Trypsin-like serine proteases"/>
    <property type="match status" value="1"/>
</dbReference>
<keyword evidence="5" id="KW-0732">Signal</keyword>
<evidence type="ECO:0000256" key="3">
    <source>
        <dbReference type="ARBA" id="ARBA00022825"/>
    </source>
</evidence>
<feature type="domain" description="Peptidase S1" evidence="6">
    <location>
        <begin position="541"/>
        <end position="781"/>
    </location>
</feature>
<dbReference type="FunFam" id="2.40.10.10:FF:000003">
    <property type="entry name" value="Transmembrane serine protease 3"/>
    <property type="match status" value="1"/>
</dbReference>
<dbReference type="InterPro" id="IPR001314">
    <property type="entry name" value="Peptidase_S1A"/>
</dbReference>
<keyword evidence="4" id="KW-1015">Disulfide bond</keyword>
<organism evidence="7 8">
    <name type="scientific">Oedothorax gibbosus</name>
    <dbReference type="NCBI Taxonomy" id="931172"/>
    <lineage>
        <taxon>Eukaryota</taxon>
        <taxon>Metazoa</taxon>
        <taxon>Ecdysozoa</taxon>
        <taxon>Arthropoda</taxon>
        <taxon>Chelicerata</taxon>
        <taxon>Arachnida</taxon>
        <taxon>Araneae</taxon>
        <taxon>Araneomorphae</taxon>
        <taxon>Entelegynae</taxon>
        <taxon>Araneoidea</taxon>
        <taxon>Linyphiidae</taxon>
        <taxon>Erigoninae</taxon>
        <taxon>Oedothorax</taxon>
    </lineage>
</organism>
<dbReference type="InterPro" id="IPR001254">
    <property type="entry name" value="Trypsin_dom"/>
</dbReference>